<evidence type="ECO:0000256" key="2">
    <source>
        <dbReference type="ARBA" id="ARBA00009477"/>
    </source>
</evidence>
<dbReference type="Pfam" id="PF25954">
    <property type="entry name" value="Beta-barrel_RND_2"/>
    <property type="match status" value="1"/>
</dbReference>
<dbReference type="InterPro" id="IPR058624">
    <property type="entry name" value="MdtA-like_HH"/>
</dbReference>
<comment type="subcellular location">
    <subcellularLocation>
        <location evidence="1">Cell envelope</location>
    </subcellularLocation>
</comment>
<keyword evidence="9" id="KW-1185">Reference proteome</keyword>
<dbReference type="Pfam" id="PF25876">
    <property type="entry name" value="HH_MFP_RND"/>
    <property type="match status" value="1"/>
</dbReference>
<evidence type="ECO:0000259" key="6">
    <source>
        <dbReference type="Pfam" id="PF25954"/>
    </source>
</evidence>
<dbReference type="EMBL" id="CAAHFH010000001">
    <property type="protein sequence ID" value="VGO20277.1"/>
    <property type="molecule type" value="Genomic_DNA"/>
</dbReference>
<dbReference type="Gene3D" id="2.40.50.100">
    <property type="match status" value="1"/>
</dbReference>
<dbReference type="InterPro" id="IPR006143">
    <property type="entry name" value="RND_pump_MFP"/>
</dbReference>
<dbReference type="Proteomes" id="UP000346198">
    <property type="component" value="Unassembled WGS sequence"/>
</dbReference>
<keyword evidence="3" id="KW-0813">Transport</keyword>
<dbReference type="PANTHER" id="PTHR30469:SF20">
    <property type="entry name" value="EFFLUX RND TRANSPORTER PERIPLASMIC ADAPTOR SUBUNIT"/>
    <property type="match status" value="1"/>
</dbReference>
<evidence type="ECO:0000259" key="4">
    <source>
        <dbReference type="Pfam" id="PF25876"/>
    </source>
</evidence>
<accession>A0A6C2ULI0</accession>
<gene>
    <name evidence="8" type="primary">srpA</name>
    <name evidence="8" type="ORF">SCARR_02338</name>
</gene>
<dbReference type="GO" id="GO:1990281">
    <property type="term" value="C:efflux pump complex"/>
    <property type="evidence" value="ECO:0007669"/>
    <property type="project" value="TreeGrafter"/>
</dbReference>
<dbReference type="RefSeq" id="WP_136061713.1">
    <property type="nucleotide sequence ID" value="NZ_CAAHFH010000001.1"/>
</dbReference>
<dbReference type="Pfam" id="PF25917">
    <property type="entry name" value="BSH_RND"/>
    <property type="match status" value="1"/>
</dbReference>
<evidence type="ECO:0000313" key="9">
    <source>
        <dbReference type="Proteomes" id="UP000346198"/>
    </source>
</evidence>
<dbReference type="InterPro" id="IPR058625">
    <property type="entry name" value="MdtA-like_BSH"/>
</dbReference>
<dbReference type="SUPFAM" id="SSF111369">
    <property type="entry name" value="HlyD-like secretion proteins"/>
    <property type="match status" value="1"/>
</dbReference>
<dbReference type="AlphaFoldDB" id="A0A6C2ULI0"/>
<feature type="domain" description="Multidrug resistance protein MdtA-like alpha-helical hairpin" evidence="4">
    <location>
        <begin position="118"/>
        <end position="183"/>
    </location>
</feature>
<evidence type="ECO:0000313" key="8">
    <source>
        <dbReference type="EMBL" id="VGO20277.1"/>
    </source>
</evidence>
<proteinExistence type="inferred from homology"/>
<dbReference type="NCBIfam" id="TIGR01730">
    <property type="entry name" value="RND_mfp"/>
    <property type="match status" value="1"/>
</dbReference>
<evidence type="ECO:0000256" key="1">
    <source>
        <dbReference type="ARBA" id="ARBA00004196"/>
    </source>
</evidence>
<feature type="domain" description="CusB-like beta-barrel" evidence="6">
    <location>
        <begin position="224"/>
        <end position="301"/>
    </location>
</feature>
<sequence>MKLNKKTVIGIGGGALLVAVVALISVSSAKRNEAAKHEAETKLAQQSAPRPVRFVLVKREPVEHRYSYPGIVKASEESALSFRVGGPLTQVTVNLGAPVQKGDLLMQVDPRDFEDRIMTLEAQLAGAVAMQQNAAQDYQRISELFEEKVVPQSDYDHAKNARNSADASVKTLNAQLQIARHALKDAALLAPYDGTVTEQLVENHEMISPGQVVLRYHNIQLLEIVVNVPENEAANALADTEFITADASFPAMQGKVFEARLKEWSTQADPLTRTYAATFGMPAPSERRILPGMTANVSWVAGAARASALTVPVSALVSDANGGSAVWVYDEQSGASARRPVKVGALAGASRMVVLSGLAEGEKVVVSGPGLIYENLSLKTASIR</sequence>
<reference evidence="8 9" key="1">
    <citation type="submission" date="2019-04" db="EMBL/GenBank/DDBJ databases">
        <authorList>
            <person name="Van Vliet M D."/>
        </authorList>
    </citation>
    <scope>NUCLEOTIDE SEQUENCE [LARGE SCALE GENOMIC DNA]</scope>
    <source>
        <strain evidence="8 9">F21</strain>
    </source>
</reference>
<evidence type="ECO:0000256" key="3">
    <source>
        <dbReference type="ARBA" id="ARBA00022448"/>
    </source>
</evidence>
<dbReference type="PANTHER" id="PTHR30469">
    <property type="entry name" value="MULTIDRUG RESISTANCE PROTEIN MDTA"/>
    <property type="match status" value="1"/>
</dbReference>
<feature type="domain" description="Multidrug resistance protein MdtA-like C-terminal permuted SH3" evidence="7">
    <location>
        <begin position="308"/>
        <end position="368"/>
    </location>
</feature>
<feature type="domain" description="Multidrug resistance protein MdtA-like barrel-sandwich hybrid" evidence="5">
    <location>
        <begin position="83"/>
        <end position="211"/>
    </location>
</feature>
<dbReference type="Gene3D" id="2.40.420.20">
    <property type="match status" value="1"/>
</dbReference>
<protein>
    <submittedName>
        <fullName evidence="8">Solvent efflux pump periplasmic linker SrpA</fullName>
    </submittedName>
</protein>
<evidence type="ECO:0000259" key="5">
    <source>
        <dbReference type="Pfam" id="PF25917"/>
    </source>
</evidence>
<dbReference type="Gene3D" id="1.10.287.470">
    <property type="entry name" value="Helix hairpin bin"/>
    <property type="match status" value="1"/>
</dbReference>
<dbReference type="GO" id="GO:0015562">
    <property type="term" value="F:efflux transmembrane transporter activity"/>
    <property type="evidence" value="ECO:0007669"/>
    <property type="project" value="TreeGrafter"/>
</dbReference>
<dbReference type="InterPro" id="IPR058627">
    <property type="entry name" value="MdtA-like_C"/>
</dbReference>
<dbReference type="InterPro" id="IPR058792">
    <property type="entry name" value="Beta-barrel_RND_2"/>
</dbReference>
<dbReference type="Gene3D" id="2.40.30.170">
    <property type="match status" value="1"/>
</dbReference>
<name>A0A6C2ULI0_9BACT</name>
<comment type="similarity">
    <text evidence="2">Belongs to the membrane fusion protein (MFP) (TC 8.A.1) family.</text>
</comment>
<evidence type="ECO:0000259" key="7">
    <source>
        <dbReference type="Pfam" id="PF25967"/>
    </source>
</evidence>
<dbReference type="Pfam" id="PF25967">
    <property type="entry name" value="RND-MFP_C"/>
    <property type="match status" value="1"/>
</dbReference>
<organism evidence="8 9">
    <name type="scientific">Pontiella sulfatireligans</name>
    <dbReference type="NCBI Taxonomy" id="2750658"/>
    <lineage>
        <taxon>Bacteria</taxon>
        <taxon>Pseudomonadati</taxon>
        <taxon>Kiritimatiellota</taxon>
        <taxon>Kiritimatiellia</taxon>
        <taxon>Kiritimatiellales</taxon>
        <taxon>Pontiellaceae</taxon>
        <taxon>Pontiella</taxon>
    </lineage>
</organism>